<dbReference type="Proteomes" id="UP001204562">
    <property type="component" value="Unassembled WGS sequence"/>
</dbReference>
<dbReference type="GO" id="GO:0070573">
    <property type="term" value="F:metallodipeptidase activity"/>
    <property type="evidence" value="ECO:0007669"/>
    <property type="project" value="InterPro"/>
</dbReference>
<comment type="caution">
    <text evidence="1">The sequence shown here is derived from an EMBL/GenBank/DDBJ whole genome shotgun (WGS) entry which is preliminary data.</text>
</comment>
<reference evidence="1" key="1">
    <citation type="submission" date="2022-06" db="EMBL/GenBank/DDBJ databases">
        <title>Isolation of gut microbiota from human fecal samples.</title>
        <authorList>
            <person name="Pamer E.G."/>
            <person name="Barat B."/>
            <person name="Waligurski E."/>
            <person name="Medina S."/>
            <person name="Paddock L."/>
            <person name="Mostad J."/>
        </authorList>
    </citation>
    <scope>NUCLEOTIDE SEQUENCE</scope>
    <source>
        <strain evidence="1">DFI.9.91</strain>
    </source>
</reference>
<protein>
    <submittedName>
        <fullName evidence="1">Membrane dipeptidase</fullName>
        <ecNumber evidence="1">3.4.13.-</ecNumber>
    </submittedName>
</protein>
<dbReference type="Pfam" id="PF01244">
    <property type="entry name" value="Peptidase_M19"/>
    <property type="match status" value="1"/>
</dbReference>
<dbReference type="RefSeq" id="WP_256304300.1">
    <property type="nucleotide sequence ID" value="NZ_JANFYS010000022.1"/>
</dbReference>
<dbReference type="PANTHER" id="PTHR10443:SF12">
    <property type="entry name" value="DIPEPTIDASE"/>
    <property type="match status" value="1"/>
</dbReference>
<dbReference type="PANTHER" id="PTHR10443">
    <property type="entry name" value="MICROSOMAL DIPEPTIDASE"/>
    <property type="match status" value="1"/>
</dbReference>
<keyword evidence="1" id="KW-0378">Hydrolase</keyword>
<accession>A0AAW5JTQ3</accession>
<proteinExistence type="predicted"/>
<dbReference type="AlphaFoldDB" id="A0AAW5JTQ3"/>
<dbReference type="InterPro" id="IPR008257">
    <property type="entry name" value="Pept_M19"/>
</dbReference>
<keyword evidence="1" id="KW-0645">Protease</keyword>
<dbReference type="InterPro" id="IPR032466">
    <property type="entry name" value="Metal_Hydrolase"/>
</dbReference>
<dbReference type="EC" id="3.4.13.-" evidence="1"/>
<dbReference type="EMBL" id="JANFYS010000022">
    <property type="protein sequence ID" value="MCQ4770998.1"/>
    <property type="molecule type" value="Genomic_DNA"/>
</dbReference>
<name>A0AAW5JTQ3_9FIRM</name>
<gene>
    <name evidence="1" type="ORF">NE579_11080</name>
</gene>
<dbReference type="PROSITE" id="PS51365">
    <property type="entry name" value="RENAL_DIPEPTIDASE_2"/>
    <property type="match status" value="1"/>
</dbReference>
<evidence type="ECO:0000313" key="1">
    <source>
        <dbReference type="EMBL" id="MCQ4770998.1"/>
    </source>
</evidence>
<dbReference type="Gene3D" id="3.20.20.140">
    <property type="entry name" value="Metal-dependent hydrolases"/>
    <property type="match status" value="1"/>
</dbReference>
<dbReference type="SUPFAM" id="SSF51556">
    <property type="entry name" value="Metallo-dependent hydrolases"/>
    <property type="match status" value="1"/>
</dbReference>
<keyword evidence="1" id="KW-0224">Dipeptidase</keyword>
<organism evidence="1 2">
    <name type="scientific">Intestinimonas massiliensis</name>
    <name type="common">ex Afouda et al. 2020</name>
    <dbReference type="NCBI Taxonomy" id="1673721"/>
    <lineage>
        <taxon>Bacteria</taxon>
        <taxon>Bacillati</taxon>
        <taxon>Bacillota</taxon>
        <taxon>Clostridia</taxon>
        <taxon>Eubacteriales</taxon>
        <taxon>Intestinimonas</taxon>
    </lineage>
</organism>
<dbReference type="GO" id="GO:0006508">
    <property type="term" value="P:proteolysis"/>
    <property type="evidence" value="ECO:0007669"/>
    <property type="project" value="InterPro"/>
</dbReference>
<evidence type="ECO:0000313" key="2">
    <source>
        <dbReference type="Proteomes" id="UP001204562"/>
    </source>
</evidence>
<sequence length="311" mass="35127">MEVFDGHCDTILRCYLEGGGFRERPGHLDLTRTRKFSRYAQFFACFGEPEDMPGRPLWEVFQEEVALFRREMEQNADWVVFCRSGREAEAAFAGGRAAAFLSAEGAELLDCDLDKLRQAHAWGVRAVNLTWNHPNALSGTNAEERERGLSSQGRAFVREMQRLGMLVDVSHLSDPGFWDVMEIAEKPIFASHSNARDVFFDTRNLTDAQFTAIIKNNGVAGLNLYAGFLGKAADLDTVTRHLEHFLALGGERNLSLGGDWDGCAILPRGMEGIQDLDRLYEHLLRRNYHEELVRGIFYSNLMRVVSEVCNT</sequence>